<evidence type="ECO:0000256" key="6">
    <source>
        <dbReference type="SAM" id="MobiDB-lite"/>
    </source>
</evidence>
<proteinExistence type="inferred from homology"/>
<keyword evidence="3 5" id="KW-0663">Pyridoxal phosphate</keyword>
<evidence type="ECO:0000313" key="10">
    <source>
        <dbReference type="Proteomes" id="UP000306740"/>
    </source>
</evidence>
<dbReference type="EMBL" id="VDFR01000044">
    <property type="protein sequence ID" value="TNC47557.1"/>
    <property type="molecule type" value="Genomic_DNA"/>
</dbReference>
<comment type="caution">
    <text evidence="8">The sequence shown here is derived from an EMBL/GenBank/DDBJ whole genome shotgun (WGS) entry which is preliminary data.</text>
</comment>
<evidence type="ECO:0000256" key="1">
    <source>
        <dbReference type="ARBA" id="ARBA00010671"/>
    </source>
</evidence>
<dbReference type="GO" id="GO:0006527">
    <property type="term" value="P:L-arginine catabolic process"/>
    <property type="evidence" value="ECO:0007669"/>
    <property type="project" value="TreeGrafter"/>
</dbReference>
<dbReference type="Gene3D" id="3.90.100.10">
    <property type="entry name" value="Orn/Lys/Arg decarboxylase, C-terminal domain"/>
    <property type="match status" value="1"/>
</dbReference>
<dbReference type="Pfam" id="PF03709">
    <property type="entry name" value="OKR_DC_1_N"/>
    <property type="match status" value="1"/>
</dbReference>
<feature type="compositionally biased region" description="Basic and acidic residues" evidence="6">
    <location>
        <begin position="10"/>
        <end position="20"/>
    </location>
</feature>
<evidence type="ECO:0000259" key="7">
    <source>
        <dbReference type="PROSITE" id="PS00703"/>
    </source>
</evidence>
<dbReference type="Gene3D" id="3.40.50.2300">
    <property type="match status" value="1"/>
</dbReference>
<feature type="domain" description="Orn/Lys/Arg decarboxylases family 1 pyridoxal-P attachment site" evidence="7">
    <location>
        <begin position="413"/>
        <end position="427"/>
    </location>
</feature>
<name>A0A5C4MUS2_9ACTN</name>
<reference evidence="8 10" key="1">
    <citation type="submission" date="2019-05" db="EMBL/GenBank/DDBJ databases">
        <title>Mumia sp. nov., isolated from the intestinal contents of plateau pika (Ochotona curzoniae) in the Qinghai-Tibet plateau of China.</title>
        <authorList>
            <person name="Tian Z."/>
        </authorList>
    </citation>
    <scope>NUCLEOTIDE SEQUENCE [LARGE SCALE GENOMIC DNA]</scope>
    <source>
        <strain evidence="10">527</strain>
        <strain evidence="8">Z527</strain>
    </source>
</reference>
<dbReference type="Pfam" id="PF01276">
    <property type="entry name" value="OKR_DC_1"/>
    <property type="match status" value="1"/>
</dbReference>
<feature type="modified residue" description="N6-(pyridoxal phosphate)lysine" evidence="5">
    <location>
        <position position="418"/>
    </location>
</feature>
<dbReference type="PANTHER" id="PTHR45229:SF3">
    <property type="entry name" value="BIODEGRADATIVE ARGININE DECARBOXYLASE"/>
    <property type="match status" value="1"/>
</dbReference>
<dbReference type="GO" id="GO:0008792">
    <property type="term" value="F:arginine decarboxylase activity"/>
    <property type="evidence" value="ECO:0007669"/>
    <property type="project" value="UniProtKB-EC"/>
</dbReference>
<dbReference type="Proteomes" id="UP000306740">
    <property type="component" value="Unassembled WGS sequence"/>
</dbReference>
<dbReference type="SUPFAM" id="SSF53383">
    <property type="entry name" value="PLP-dependent transferases"/>
    <property type="match status" value="1"/>
</dbReference>
<dbReference type="Pfam" id="PF03711">
    <property type="entry name" value="OKR_DC_1_C"/>
    <property type="match status" value="1"/>
</dbReference>
<protein>
    <submittedName>
        <fullName evidence="8">Arginine decarboxylase</fullName>
        <ecNumber evidence="8">4.1.1.19</ecNumber>
    </submittedName>
</protein>
<dbReference type="PIRSF" id="PIRSF009393">
    <property type="entry name" value="Orn_decarb"/>
    <property type="match status" value="1"/>
</dbReference>
<comment type="similarity">
    <text evidence="1">Belongs to the Orn/Lys/Arg decarboxylase class-I family.</text>
</comment>
<dbReference type="Gene3D" id="3.40.640.10">
    <property type="entry name" value="Type I PLP-dependent aspartate aminotransferase-like (Major domain)"/>
    <property type="match status" value="1"/>
</dbReference>
<gene>
    <name evidence="9" type="ORF">FHE65_04155</name>
    <name evidence="8" type="ORF">FHE65_09605</name>
</gene>
<dbReference type="InterPro" id="IPR015424">
    <property type="entry name" value="PyrdxlP-dep_Trfase"/>
</dbReference>
<keyword evidence="4 8" id="KW-0456">Lyase</keyword>
<dbReference type="PANTHER" id="PTHR45229">
    <property type="entry name" value="CONSTITUTIVE ORNITHINE DECARBOXYLASE"/>
    <property type="match status" value="1"/>
</dbReference>
<evidence type="ECO:0000256" key="2">
    <source>
        <dbReference type="ARBA" id="ARBA00022793"/>
    </source>
</evidence>
<dbReference type="EC" id="4.1.1.19" evidence="8"/>
<dbReference type="InterPro" id="IPR005308">
    <property type="entry name" value="OKR_de-COase_N"/>
</dbReference>
<dbReference type="InterPro" id="IPR015422">
    <property type="entry name" value="PyrdxlP-dep_Trfase_small"/>
</dbReference>
<dbReference type="PROSITE" id="PS00703">
    <property type="entry name" value="OKR_DC_1"/>
    <property type="match status" value="1"/>
</dbReference>
<dbReference type="InterPro" id="IPR011193">
    <property type="entry name" value="Orn/lys/arg_de-COase"/>
</dbReference>
<feature type="region of interest" description="Disordered" evidence="6">
    <location>
        <begin position="1"/>
        <end position="24"/>
    </location>
</feature>
<accession>A0A5C4MUS2</accession>
<dbReference type="GO" id="GO:0030170">
    <property type="term" value="F:pyridoxal phosphate binding"/>
    <property type="evidence" value="ECO:0007669"/>
    <property type="project" value="TreeGrafter"/>
</dbReference>
<sequence>MRMICRTKPSTREDLRRMSEASEGSMTSRAIKVLIVDERPQTTTAHEEMLRRVVQELDRIDVRTEFAPSPHDAVLRVASDASLCAIIADAGGDSDEHEAHVDPNRLAPFLAGVRARNADLPVFVMTGTRGADSLDTSVLREVDQLIYLLDDTPSWIAGRIRNAAERYREDVLPPMFGALVRFARKHEYSWHTPGHEGGAAFLRSPAGRAFWEFFGEQTFRSDLSVSVHELGSLLDHSGPIGEAERRAATIFGADLTYFVTNGTSTSNRVLHQASVVAGDVMVLDRNAHKSIEQAATLTHGVPVYLTTTRNHLGIIGPVPPDQLTREAVAAKLAASPLVDDTAAPPVIAMITNSTYDGLLYHVPTVERTLGEHIDRLHFDEAWYGYAAFHPIYAERFAMHRGERPGDAPTTFATQSTHKLLAALSQASYLHVRNGRNPVEHDLFNEAYMMHASTSPLYAIIASNDVSAAMMAGRGGPLLTGISIQEAVAFRRTLARVAAETPDDDWALRPWQPETVIQPDGSKVRFEDADEEWLCSSPDPWLLRQDEKWHGFDLPDAYAMLDPIKVTVVTPGVNEDGTLAHFGVPAPILSEYLEQQASIVVEKTQSYSILLLFSIGVTRGKWGSLVTTLMSFKRDLDANRPLEQVLPATFARDPRRYAGMGLRDLAEEQHATIGRTRMLALQSEAFGAHPEPVMTPAQAYAHVVRGTVDAVPLDALAGRTLAIGLVPYPPGIPLVMPGESAGPDDGPFLAYLRALEEFDRRFPGFEHETHGIEVVDGTYMARCVRSA</sequence>
<evidence type="ECO:0000256" key="4">
    <source>
        <dbReference type="ARBA" id="ARBA00023239"/>
    </source>
</evidence>
<evidence type="ECO:0000313" key="9">
    <source>
        <dbReference type="EMBL" id="TNC50269.1"/>
    </source>
</evidence>
<dbReference type="InterPro" id="IPR036633">
    <property type="entry name" value="Prn/Lys/Arg_de-COase_C_sf"/>
</dbReference>
<dbReference type="SUPFAM" id="SSF55904">
    <property type="entry name" value="Ornithine decarboxylase C-terminal domain"/>
    <property type="match status" value="1"/>
</dbReference>
<dbReference type="OrthoDB" id="9815233at2"/>
<dbReference type="InterPro" id="IPR008286">
    <property type="entry name" value="Prn/Lys/Arg_de-COase_C"/>
</dbReference>
<dbReference type="AlphaFoldDB" id="A0A5C4MUS2"/>
<evidence type="ECO:0000256" key="3">
    <source>
        <dbReference type="ARBA" id="ARBA00022898"/>
    </source>
</evidence>
<dbReference type="Gene3D" id="3.90.1150.10">
    <property type="entry name" value="Aspartate Aminotransferase, domain 1"/>
    <property type="match status" value="1"/>
</dbReference>
<dbReference type="GO" id="GO:0005829">
    <property type="term" value="C:cytosol"/>
    <property type="evidence" value="ECO:0007669"/>
    <property type="project" value="TreeGrafter"/>
</dbReference>
<evidence type="ECO:0000313" key="8">
    <source>
        <dbReference type="EMBL" id="TNC47557.1"/>
    </source>
</evidence>
<dbReference type="InterPro" id="IPR015421">
    <property type="entry name" value="PyrdxlP-dep_Trfase_major"/>
</dbReference>
<dbReference type="EMBL" id="VDFR01000018">
    <property type="protein sequence ID" value="TNC50269.1"/>
    <property type="molecule type" value="Genomic_DNA"/>
</dbReference>
<dbReference type="InterPro" id="IPR000310">
    <property type="entry name" value="Orn/Lys/Arg_deCO2ase_major_dom"/>
</dbReference>
<organism evidence="8 10">
    <name type="scientific">Mumia zhuanghuii</name>
    <dbReference type="NCBI Taxonomy" id="2585211"/>
    <lineage>
        <taxon>Bacteria</taxon>
        <taxon>Bacillati</taxon>
        <taxon>Actinomycetota</taxon>
        <taxon>Actinomycetes</taxon>
        <taxon>Propionibacteriales</taxon>
        <taxon>Nocardioidaceae</taxon>
        <taxon>Mumia</taxon>
    </lineage>
</organism>
<evidence type="ECO:0000256" key="5">
    <source>
        <dbReference type="PIRSR" id="PIRSR009393-1"/>
    </source>
</evidence>
<keyword evidence="2" id="KW-0210">Decarboxylase</keyword>